<proteinExistence type="predicted"/>
<evidence type="ECO:0000313" key="4">
    <source>
        <dbReference type="Proteomes" id="UP000261540"/>
    </source>
</evidence>
<feature type="compositionally biased region" description="Basic and acidic residues" evidence="2">
    <location>
        <begin position="86"/>
        <end position="102"/>
    </location>
</feature>
<evidence type="ECO:0000313" key="3">
    <source>
        <dbReference type="Ensembl" id="ENSPKIP00000034579.1"/>
    </source>
</evidence>
<feature type="region of interest" description="Disordered" evidence="2">
    <location>
        <begin position="585"/>
        <end position="630"/>
    </location>
</feature>
<dbReference type="InterPro" id="IPR052655">
    <property type="entry name" value="AKNA_Centrosome-Trans_reg"/>
</dbReference>
<accession>A0A3B3SV74</accession>
<organism evidence="3 4">
    <name type="scientific">Paramormyrops kingsleyae</name>
    <dbReference type="NCBI Taxonomy" id="1676925"/>
    <lineage>
        <taxon>Eukaryota</taxon>
        <taxon>Metazoa</taxon>
        <taxon>Chordata</taxon>
        <taxon>Craniata</taxon>
        <taxon>Vertebrata</taxon>
        <taxon>Euteleostomi</taxon>
        <taxon>Actinopterygii</taxon>
        <taxon>Neopterygii</taxon>
        <taxon>Teleostei</taxon>
        <taxon>Osteoglossocephala</taxon>
        <taxon>Osteoglossomorpha</taxon>
        <taxon>Osteoglossiformes</taxon>
        <taxon>Mormyridae</taxon>
        <taxon>Paramormyrops</taxon>
    </lineage>
</organism>
<dbReference type="Proteomes" id="UP000261540">
    <property type="component" value="Unplaced"/>
</dbReference>
<reference evidence="3" key="1">
    <citation type="submission" date="2025-08" db="UniProtKB">
        <authorList>
            <consortium name="Ensembl"/>
        </authorList>
    </citation>
    <scope>IDENTIFICATION</scope>
</reference>
<keyword evidence="4" id="KW-1185">Reference proteome</keyword>
<feature type="compositionally biased region" description="Basic residues" evidence="2">
    <location>
        <begin position="1145"/>
        <end position="1164"/>
    </location>
</feature>
<feature type="region of interest" description="Disordered" evidence="2">
    <location>
        <begin position="1"/>
        <end position="339"/>
    </location>
</feature>
<dbReference type="GO" id="GO:0001837">
    <property type="term" value="P:epithelial to mesenchymal transition"/>
    <property type="evidence" value="ECO:0007669"/>
    <property type="project" value="TreeGrafter"/>
</dbReference>
<dbReference type="CTD" id="80709"/>
<feature type="region of interest" description="Disordered" evidence="2">
    <location>
        <begin position="698"/>
        <end position="938"/>
    </location>
</feature>
<keyword evidence="1" id="KW-0175">Coiled coil</keyword>
<evidence type="ECO:0000256" key="1">
    <source>
        <dbReference type="SAM" id="Coils"/>
    </source>
</evidence>
<dbReference type="KEGG" id="pki:111853995"/>
<feature type="region of interest" description="Disordered" evidence="2">
    <location>
        <begin position="980"/>
        <end position="1115"/>
    </location>
</feature>
<protein>
    <submittedName>
        <fullName evidence="3">AT-hook transcription factor</fullName>
    </submittedName>
</protein>
<sequence>MEESVGSTPSARLGAGSWEGDESPPADEDDFYKLMDEHGIIGLGEPEEEEPVWEPKDQPSPDTLALEDLSHRLRELMDSEPLSQSPKEDSRPLSIHDLEKAGNSDSVEEDTFSEEEEDRGGVVQWWQAESQPERDGQLEGVGVEPDRDVGVWSDLPLPREQEESEIRSRSVEGKGSRGGLCPVPSPSGGVRGGSGTPDSAVPPEQYPKAGQLNQRPMRSEADSWNWSGLVPPSNPMPDSGRAKPKQLPCELPCPAARHPPESSQAVPRLKACHHTARASTEPVGNPNLDGSRRGRLSHPLPDFSKVQPKVRFPKTDYRPPRSKGSSLCRTPGPGPPAALKSPADIVKEVLMSGSEGPHAAGSPSHPEAIMPPEFASAQQAHALMHQLQEDYNKLLTKYAEAENTIDRLRLKAKVNLYSDPPEPRHPLHLGTISMGSQAMKLTFPQAQRAELGHTAGPMHLSMLKSDGTDGALSSSEASLPSRSLDHPARQLLTESLMDQSDSFRMQVDCFEDFVKNGKLTPFQQMEGLSDLARGLDALERGYLQARGEHRVLQQHGRQPAAFDPDRELEGWIFRLGMRLEQLREQVGQPAPHQPHLRSSCPPPSEPDPLSAQDHRESPPLLPKTPIFPMEGRAMSPLSEEAEPQSAALHPKLWMKHQQAECDLSKLSDHYQLSKELPGLLDLCQESEVRGRALLHPSALGADPACRGNGRVANQESEQSIPSVQVKDTGGVQSGLPPAHTSRSLESHFPRPHPHPHPHPRGVDQPGGMATHDNKLQSGHGKASPLDGIVSPETDSGFVGSESSRLTRVVHSPPQRMSRARLSHHLEEAGTNVQPTPVQPSLASDSTRPSCPDHTGGCCHAPPSRGESRVPFPCPSKPDSPQHWDGSGITMTSGINESDIQSTPSVCEEEESQEVHTLQPTTEQLFGQRSPSPTATHHRVAPIRAQLTDKHGAMQSLRVEMNTLREGLEASLRQAPTLLPAWVAPPRPPIRFARSPKVRGGGEQVKQRTEEEDGWEEESLGPAFQRRSASCWRPNLSITPDSEHSERTSKPRSSRNIPASPAAQGVRGRARSDPVPCRGSGRLCHLTHSSGSDEPERRESKSCARPPSRSHLNGAIGGAVHSSRCPLCSAPEQLHGVRDARGAGSSRKRRSGSTPRGKRPVKVSHKASSTATPPPHSPSSVPVVYCVPVCPSVLYCPSPVLSAGPTYLRSLYRPLGVAKADAGDASLKRPRQQGTSLSSDVDPLGQSLSRAIEAATSMRAASQHMSRSLASGLRHQGALEQLCPH</sequence>
<feature type="coiled-coil region" evidence="1">
    <location>
        <begin position="377"/>
        <end position="411"/>
    </location>
</feature>
<feature type="compositionally biased region" description="Polar residues" evidence="2">
    <location>
        <begin position="211"/>
        <end position="226"/>
    </location>
</feature>
<dbReference type="GO" id="GO:0021849">
    <property type="term" value="P:neuroblast division in subventricular zone"/>
    <property type="evidence" value="ECO:0007669"/>
    <property type="project" value="TreeGrafter"/>
</dbReference>
<evidence type="ECO:0000256" key="2">
    <source>
        <dbReference type="SAM" id="MobiDB-lite"/>
    </source>
</evidence>
<feature type="compositionally biased region" description="Polar residues" evidence="2">
    <location>
        <begin position="711"/>
        <end position="722"/>
    </location>
</feature>
<name>A0A3B3SV74_9TELE</name>
<feature type="region of interest" description="Disordered" evidence="2">
    <location>
        <begin position="1220"/>
        <end position="1242"/>
    </location>
</feature>
<reference evidence="3" key="2">
    <citation type="submission" date="2025-09" db="UniProtKB">
        <authorList>
            <consortium name="Ensembl"/>
        </authorList>
    </citation>
    <scope>IDENTIFICATION</scope>
</reference>
<feature type="compositionally biased region" description="Polar residues" evidence="2">
    <location>
        <begin position="914"/>
        <end position="934"/>
    </location>
</feature>
<feature type="region of interest" description="Disordered" evidence="2">
    <location>
        <begin position="1135"/>
        <end position="1179"/>
    </location>
</feature>
<dbReference type="Ensembl" id="ENSPKIT00000015495.1">
    <property type="protein sequence ID" value="ENSPKIP00000034579.1"/>
    <property type="gene ID" value="ENSPKIG00000013846.1"/>
</dbReference>
<dbReference type="STRING" id="1676925.ENSPKIP00000034579"/>
<feature type="compositionally biased region" description="Polar residues" evidence="2">
    <location>
        <begin position="830"/>
        <end position="848"/>
    </location>
</feature>
<dbReference type="GO" id="GO:0060234">
    <property type="term" value="P:neuroblast delamination"/>
    <property type="evidence" value="ECO:0007669"/>
    <property type="project" value="TreeGrafter"/>
</dbReference>
<feature type="compositionally biased region" description="Basic residues" evidence="2">
    <location>
        <begin position="749"/>
        <end position="759"/>
    </location>
</feature>
<dbReference type="PANTHER" id="PTHR21510">
    <property type="entry name" value="AKNA DOMAIN-CONTAINING PROTEIN"/>
    <property type="match status" value="1"/>
</dbReference>
<feature type="compositionally biased region" description="Acidic residues" evidence="2">
    <location>
        <begin position="1009"/>
        <end position="1018"/>
    </location>
</feature>
<feature type="compositionally biased region" description="Basic and acidic residues" evidence="2">
    <location>
        <begin position="68"/>
        <end position="77"/>
    </location>
</feature>
<feature type="compositionally biased region" description="Acidic residues" evidence="2">
    <location>
        <begin position="19"/>
        <end position="30"/>
    </location>
</feature>
<dbReference type="GO" id="GO:0005813">
    <property type="term" value="C:centrosome"/>
    <property type="evidence" value="ECO:0007669"/>
    <property type="project" value="TreeGrafter"/>
</dbReference>
<feature type="compositionally biased region" description="Polar residues" evidence="2">
    <location>
        <begin position="888"/>
        <end position="904"/>
    </location>
</feature>
<feature type="compositionally biased region" description="Acidic residues" evidence="2">
    <location>
        <begin position="106"/>
        <end position="118"/>
    </location>
</feature>
<dbReference type="PANTHER" id="PTHR21510:SF15">
    <property type="entry name" value="MICROTUBULE ORGANIZATION PROTEIN AKNA"/>
    <property type="match status" value="1"/>
</dbReference>
<feature type="compositionally biased region" description="Polar residues" evidence="2">
    <location>
        <begin position="1"/>
        <end position="10"/>
    </location>
</feature>
<dbReference type="GeneTree" id="ENSGT00940000154254"/>
<feature type="compositionally biased region" description="Basic and acidic residues" evidence="2">
    <location>
        <begin position="157"/>
        <end position="175"/>
    </location>
</feature>
<dbReference type="OrthoDB" id="10035553at2759"/>